<reference evidence="1" key="1">
    <citation type="submission" date="2020-04" db="EMBL/GenBank/DDBJ databases">
        <authorList>
            <person name="Chiriac C."/>
            <person name="Salcher M."/>
            <person name="Ghai R."/>
            <person name="Kavagutti S V."/>
        </authorList>
    </citation>
    <scope>NUCLEOTIDE SEQUENCE</scope>
</reference>
<dbReference type="EMBL" id="LR796743">
    <property type="protein sequence ID" value="CAB4163692.1"/>
    <property type="molecule type" value="Genomic_DNA"/>
</dbReference>
<accession>A0A6J5NY07</accession>
<evidence type="ECO:0000313" key="1">
    <source>
        <dbReference type="EMBL" id="CAB4163692.1"/>
    </source>
</evidence>
<organism evidence="1">
    <name type="scientific">uncultured Caudovirales phage</name>
    <dbReference type="NCBI Taxonomy" id="2100421"/>
    <lineage>
        <taxon>Viruses</taxon>
        <taxon>Duplodnaviria</taxon>
        <taxon>Heunggongvirae</taxon>
        <taxon>Uroviricota</taxon>
        <taxon>Caudoviricetes</taxon>
        <taxon>Peduoviridae</taxon>
        <taxon>Maltschvirus</taxon>
        <taxon>Maltschvirus maltsch</taxon>
    </lineage>
</organism>
<name>A0A6J5NY07_9CAUD</name>
<protein>
    <submittedName>
        <fullName evidence="1">Uncharacterized protein</fullName>
    </submittedName>
</protein>
<proteinExistence type="predicted"/>
<gene>
    <name evidence="1" type="ORF">UFOVP813_43</name>
</gene>
<sequence length="70" mass="8150">MRGDELSRRLLKVELREETRAEAFSMGGDAFASGELESDNYFPEGHEMRDAWLEGWTDAEEYENECEEVE</sequence>